<dbReference type="EMBL" id="JACHMB010000001">
    <property type="protein sequence ID" value="MBB5775742.1"/>
    <property type="molecule type" value="Genomic_DNA"/>
</dbReference>
<comment type="similarity">
    <text evidence="1">Belongs to the AfsR/DnrI/RedD regulatory family.</text>
</comment>
<name>A0A7W9G1W9_9ACTN</name>
<dbReference type="InterPro" id="IPR005158">
    <property type="entry name" value="BTAD"/>
</dbReference>
<dbReference type="Gene3D" id="1.25.40.10">
    <property type="entry name" value="Tetratricopeptide repeat domain"/>
    <property type="match status" value="1"/>
</dbReference>
<dbReference type="RefSeq" id="WP_185069384.1">
    <property type="nucleotide sequence ID" value="NZ_JACHMB010000001.1"/>
</dbReference>
<dbReference type="Pfam" id="PF03704">
    <property type="entry name" value="BTAD"/>
    <property type="match status" value="1"/>
</dbReference>
<protein>
    <submittedName>
        <fullName evidence="7">DNA-binding SARP family transcriptional activator/nucleoid-associated protein YgaU</fullName>
    </submittedName>
</protein>
<dbReference type="PROSITE" id="PS50005">
    <property type="entry name" value="TPR"/>
    <property type="match status" value="1"/>
</dbReference>
<keyword evidence="3" id="KW-0802">TPR repeat</keyword>
<dbReference type="AlphaFoldDB" id="A0A7W9G1W9"/>
<dbReference type="InterPro" id="IPR036779">
    <property type="entry name" value="LysM_dom_sf"/>
</dbReference>
<accession>A0A7W9G1W9</accession>
<evidence type="ECO:0000256" key="1">
    <source>
        <dbReference type="ARBA" id="ARBA00005820"/>
    </source>
</evidence>
<evidence type="ECO:0000256" key="2">
    <source>
        <dbReference type="ARBA" id="ARBA00023125"/>
    </source>
</evidence>
<keyword evidence="5" id="KW-1133">Transmembrane helix</keyword>
<dbReference type="InterPro" id="IPR036388">
    <property type="entry name" value="WH-like_DNA-bd_sf"/>
</dbReference>
<dbReference type="GO" id="GO:0006355">
    <property type="term" value="P:regulation of DNA-templated transcription"/>
    <property type="evidence" value="ECO:0007669"/>
    <property type="project" value="InterPro"/>
</dbReference>
<evidence type="ECO:0000256" key="5">
    <source>
        <dbReference type="SAM" id="Phobius"/>
    </source>
</evidence>
<evidence type="ECO:0000259" key="6">
    <source>
        <dbReference type="PROSITE" id="PS51782"/>
    </source>
</evidence>
<feature type="repeat" description="TPR" evidence="3">
    <location>
        <begin position="852"/>
        <end position="885"/>
    </location>
</feature>
<feature type="region of interest" description="Disordered" evidence="4">
    <location>
        <begin position="925"/>
        <end position="944"/>
    </location>
</feature>
<dbReference type="CDD" id="cd00118">
    <property type="entry name" value="LysM"/>
    <property type="match status" value="2"/>
</dbReference>
<feature type="compositionally biased region" description="Polar residues" evidence="4">
    <location>
        <begin position="316"/>
        <end position="328"/>
    </location>
</feature>
<feature type="region of interest" description="Disordered" evidence="4">
    <location>
        <begin position="274"/>
        <end position="367"/>
    </location>
</feature>
<dbReference type="Pfam" id="PF01476">
    <property type="entry name" value="LysM"/>
    <property type="match status" value="2"/>
</dbReference>
<sequence length="944" mass="102816">MTMYGLRHPLLVRTAAGAALTGLLAGIPAILLIFFWPIDLPTFDDLATPGEPIVIKTLLLATVWTCWALFALAVTVELVGTLRAQRSQVRLPFQRLAAYLITTITVAATAPIAAPRALIPAAAIAATSTEIHDHPATAALDKGEAAKPYVTYVVQSRDTLWTIAEKQLGDPMRYRDIIALNQGRTMNDGRPFTQGEWLQAGCTLHLPADARKPEPTRLRTHTVTSGETLWGISKQHLGKGIQYKKIFKLNKGRPQPGGTRLTDPDVLEPGWRLILPKHGRATQKTKSVHRRTLQRHAAKPTHRTPSSHHSEDPPSFRTSSSPLATETEPSSRDIAPPHPATGTIALRPVLNPASPHPPAEPAPQIPRPAAVATSAEVVMLPQGGMMALSFAAGIAVALAATRLHRRRRLPAPTIDEPVSVLAPEPQSPAVRVLEQAHRNSDPEAAPPDDFELVSSAFEIDPPVTLKAGMRNDDPVHLPLSGLNLALTGSGADDCIRAIILDLLAQADAHRASIIIPIQDAERWFGATITTLTNHLPELHLTATLDEAINHFEEQLVGRRGLLQDYEANDIQQLRQAEPGEPLPALLLATCCPDGHPYLDTLLTMTAHLGLGAVLTGHSPSGTTCELDQNHHVTEATGPMATELDNVTLFHLPPDAATSVLHTLATGNGMPTEHPEQLADLPIPPPSTTPQPVRFTLLGEPAIDVRGTPVDLTRRTKALELFVLLALHPKGLDREEICERLWPDLEETLASYRFHAALKDLRTALRDASTPDDKKAHFIERSGKTYRIEPQHIDVDLWSFHQALAEARTATNAQEKLTALETAASLCLGQLCKGLKYDWLDQDHRWPLTIASIKALLQLGALHEHAGHDERALEIYDQACALDPDMESAARSTIRLLTTLGRTDEARQRARQLKARLNALGVTPSPETQTVLKQLNGPSNPPYRL</sequence>
<keyword evidence="5" id="KW-0472">Membrane</keyword>
<keyword evidence="2 7" id="KW-0238">DNA-binding</keyword>
<dbReference type="Gene3D" id="3.10.350.10">
    <property type="entry name" value="LysM domain"/>
    <property type="match status" value="2"/>
</dbReference>
<dbReference type="InterPro" id="IPR001867">
    <property type="entry name" value="OmpR/PhoB-type_DNA-bd"/>
</dbReference>
<dbReference type="SMART" id="SM00028">
    <property type="entry name" value="TPR"/>
    <property type="match status" value="1"/>
</dbReference>
<dbReference type="SMART" id="SM00257">
    <property type="entry name" value="LysM"/>
    <property type="match status" value="2"/>
</dbReference>
<feature type="transmembrane region" description="Helical" evidence="5">
    <location>
        <begin position="96"/>
        <end position="114"/>
    </location>
</feature>
<evidence type="ECO:0000256" key="3">
    <source>
        <dbReference type="PROSITE-ProRule" id="PRU00339"/>
    </source>
</evidence>
<evidence type="ECO:0000313" key="7">
    <source>
        <dbReference type="EMBL" id="MBB5775742.1"/>
    </source>
</evidence>
<organism evidence="7 8">
    <name type="scientific">Nonomuraea jabiensis</name>
    <dbReference type="NCBI Taxonomy" id="882448"/>
    <lineage>
        <taxon>Bacteria</taxon>
        <taxon>Bacillati</taxon>
        <taxon>Actinomycetota</taxon>
        <taxon>Actinomycetes</taxon>
        <taxon>Streptosporangiales</taxon>
        <taxon>Streptosporangiaceae</taxon>
        <taxon>Nonomuraea</taxon>
    </lineage>
</organism>
<dbReference type="Gene3D" id="3.40.50.300">
    <property type="entry name" value="P-loop containing nucleotide triphosphate hydrolases"/>
    <property type="match status" value="1"/>
</dbReference>
<dbReference type="SMART" id="SM00862">
    <property type="entry name" value="Trans_reg_C"/>
    <property type="match status" value="1"/>
</dbReference>
<dbReference type="SUPFAM" id="SSF54106">
    <property type="entry name" value="LysM domain"/>
    <property type="match status" value="1"/>
</dbReference>
<dbReference type="SMART" id="SM01043">
    <property type="entry name" value="BTAD"/>
    <property type="match status" value="1"/>
</dbReference>
<feature type="compositionally biased region" description="Polar residues" evidence="4">
    <location>
        <begin position="925"/>
        <end position="937"/>
    </location>
</feature>
<reference evidence="7 8" key="1">
    <citation type="submission" date="2020-08" db="EMBL/GenBank/DDBJ databases">
        <title>Sequencing the genomes of 1000 actinobacteria strains.</title>
        <authorList>
            <person name="Klenk H.-P."/>
        </authorList>
    </citation>
    <scope>NUCLEOTIDE SEQUENCE [LARGE SCALE GENOMIC DNA]</scope>
    <source>
        <strain evidence="7 8">DSM 45507</strain>
    </source>
</reference>
<dbReference type="InterPro" id="IPR011990">
    <property type="entry name" value="TPR-like_helical_dom_sf"/>
</dbReference>
<dbReference type="InterPro" id="IPR019734">
    <property type="entry name" value="TPR_rpt"/>
</dbReference>
<dbReference type="Gene3D" id="1.10.10.10">
    <property type="entry name" value="Winged helix-like DNA-binding domain superfamily/Winged helix DNA-binding domain"/>
    <property type="match status" value="1"/>
</dbReference>
<dbReference type="PANTHER" id="PTHR35807">
    <property type="entry name" value="TRANSCRIPTIONAL REGULATOR REDD-RELATED"/>
    <property type="match status" value="1"/>
</dbReference>
<evidence type="ECO:0000313" key="8">
    <source>
        <dbReference type="Proteomes" id="UP000579153"/>
    </source>
</evidence>
<dbReference type="PROSITE" id="PS51782">
    <property type="entry name" value="LYSM"/>
    <property type="match status" value="2"/>
</dbReference>
<feature type="compositionally biased region" description="Pro residues" evidence="4">
    <location>
        <begin position="354"/>
        <end position="366"/>
    </location>
</feature>
<feature type="transmembrane region" description="Helical" evidence="5">
    <location>
        <begin position="58"/>
        <end position="84"/>
    </location>
</feature>
<keyword evidence="5" id="KW-0812">Transmembrane</keyword>
<feature type="domain" description="LysM" evidence="6">
    <location>
        <begin position="219"/>
        <end position="275"/>
    </location>
</feature>
<feature type="compositionally biased region" description="Basic residues" evidence="4">
    <location>
        <begin position="275"/>
        <end position="306"/>
    </location>
</feature>
<dbReference type="SUPFAM" id="SSF48452">
    <property type="entry name" value="TPR-like"/>
    <property type="match status" value="1"/>
</dbReference>
<gene>
    <name evidence="7" type="ORF">HD596_002498</name>
</gene>
<dbReference type="InterPro" id="IPR027417">
    <property type="entry name" value="P-loop_NTPase"/>
</dbReference>
<dbReference type="InterPro" id="IPR051677">
    <property type="entry name" value="AfsR-DnrI-RedD_regulator"/>
</dbReference>
<dbReference type="GO" id="GO:0003677">
    <property type="term" value="F:DNA binding"/>
    <property type="evidence" value="ECO:0007669"/>
    <property type="project" value="UniProtKB-KW"/>
</dbReference>
<proteinExistence type="inferred from homology"/>
<feature type="domain" description="LysM" evidence="6">
    <location>
        <begin position="150"/>
        <end position="206"/>
    </location>
</feature>
<evidence type="ECO:0000256" key="4">
    <source>
        <dbReference type="SAM" id="MobiDB-lite"/>
    </source>
</evidence>
<dbReference type="InterPro" id="IPR018392">
    <property type="entry name" value="LysM"/>
</dbReference>
<dbReference type="GO" id="GO:0000160">
    <property type="term" value="P:phosphorelay signal transduction system"/>
    <property type="evidence" value="ECO:0007669"/>
    <property type="project" value="InterPro"/>
</dbReference>
<dbReference type="Proteomes" id="UP000579153">
    <property type="component" value="Unassembled WGS sequence"/>
</dbReference>
<comment type="caution">
    <text evidence="7">The sequence shown here is derived from an EMBL/GenBank/DDBJ whole genome shotgun (WGS) entry which is preliminary data.</text>
</comment>
<feature type="transmembrane region" description="Helical" evidence="5">
    <location>
        <begin position="12"/>
        <end position="38"/>
    </location>
</feature>
<keyword evidence="8" id="KW-1185">Reference proteome</keyword>